<organism evidence="1 2">
    <name type="scientific">Orientia chuto str. Dubai</name>
    <dbReference type="NCBI Taxonomy" id="1359168"/>
    <lineage>
        <taxon>Bacteria</taxon>
        <taxon>Pseudomonadati</taxon>
        <taxon>Pseudomonadota</taxon>
        <taxon>Alphaproteobacteria</taxon>
        <taxon>Rickettsiales</taxon>
        <taxon>Rickettsiaceae</taxon>
        <taxon>Rickettsieae</taxon>
        <taxon>Orientia</taxon>
    </lineage>
</organism>
<evidence type="ECO:0000313" key="1">
    <source>
        <dbReference type="EMBL" id="KJV55853.1"/>
    </source>
</evidence>
<proteinExistence type="predicted"/>
<dbReference type="AlphaFoldDB" id="A0A0F3MJA2"/>
<protein>
    <submittedName>
        <fullName evidence="1">Putative transposase</fullName>
    </submittedName>
</protein>
<name>A0A0F3MJA2_9RICK</name>
<keyword evidence="2" id="KW-1185">Reference proteome</keyword>
<gene>
    <name evidence="1" type="ORF">OCHUTO_0684</name>
</gene>
<reference evidence="1 2" key="1">
    <citation type="submission" date="2015-02" db="EMBL/GenBank/DDBJ databases">
        <title>Genome Sequencing of Rickettsiales.</title>
        <authorList>
            <person name="Daugherty S.C."/>
            <person name="Su Q."/>
            <person name="Abolude K."/>
            <person name="Beier-Sexton M."/>
            <person name="Carlyon J.A."/>
            <person name="Carter R."/>
            <person name="Day N.P."/>
            <person name="Dumler S.J."/>
            <person name="Dyachenko V."/>
            <person name="Godinez A."/>
            <person name="Kurtti T.J."/>
            <person name="Lichay M."/>
            <person name="Mullins K.E."/>
            <person name="Ott S."/>
            <person name="Pappas-Brown V."/>
            <person name="Paris D.H."/>
            <person name="Patel P."/>
            <person name="Richards A.L."/>
            <person name="Sadzewicz L."/>
            <person name="Sears K."/>
            <person name="Seidman D."/>
            <person name="Sengamalay N."/>
            <person name="Stenos J."/>
            <person name="Tallon L.J."/>
            <person name="Vincent G."/>
            <person name="Fraser C.M."/>
            <person name="Munderloh U."/>
            <person name="Dunning-Hotopp J.C."/>
        </authorList>
    </citation>
    <scope>NUCLEOTIDE SEQUENCE [LARGE SCALE GENOMIC DNA]</scope>
    <source>
        <strain evidence="1 2">Fuller</strain>
    </source>
</reference>
<sequence>MKKYITPLYYFIDDFIKSSNQWINNLYLSINTKKPTKTSEISYSYILTIISNQKFLSI</sequence>
<dbReference type="Proteomes" id="UP000033616">
    <property type="component" value="Unassembled WGS sequence"/>
</dbReference>
<evidence type="ECO:0000313" key="2">
    <source>
        <dbReference type="Proteomes" id="UP000033616"/>
    </source>
</evidence>
<comment type="caution">
    <text evidence="1">The sequence shown here is derived from an EMBL/GenBank/DDBJ whole genome shotgun (WGS) entry which is preliminary data.</text>
</comment>
<dbReference type="EMBL" id="LANP01000016">
    <property type="protein sequence ID" value="KJV55853.1"/>
    <property type="molecule type" value="Genomic_DNA"/>
</dbReference>
<accession>A0A0F3MJA2</accession>
<dbReference type="PATRIC" id="fig|1359168.3.peg.297"/>